<feature type="compositionally biased region" description="Low complexity" evidence="1">
    <location>
        <begin position="119"/>
        <end position="133"/>
    </location>
</feature>
<feature type="compositionally biased region" description="Polar residues" evidence="1">
    <location>
        <begin position="28"/>
        <end position="41"/>
    </location>
</feature>
<keyword evidence="3" id="KW-1185">Reference proteome</keyword>
<sequence length="390" mass="44849">MNFFGNITIRKPRRTQSETQVTDDESSTSKNTIDVSTNSMPELTDEEDEEKNSSKTEIERLTNELKIAHNEIANLNLENEKLKKEIDGLQKKQNLCKKITDSLKNDCVTPKKNKGKFLKSQPSSQYSPKPCSSRESAEEKNSKLTKPRANSQEKNAQSKSCLGIKLPNQTSIPTSGNSTQKIKICLLTCNTKNAVLDIAESIFTNNDYNICHFLTPYAGIKDQLNGLNEKLSSFTKNDFCIVMIGEEEFTKTNNYHDLIAHIRDELEKIVHTNVIICTPTFKIGQHHNVFNWRVELFNHLLYSDVLKNEYAYLWDSNTTISYDYNMFTRRYGHLNNRGLRNILSCIHQQIELRENKEELTVGTPNKIEETMNHYINNVNETTEDFFSRVA</sequence>
<dbReference type="AlphaFoldDB" id="A0A8S4EEW5"/>
<feature type="region of interest" description="Disordered" evidence="1">
    <location>
        <begin position="111"/>
        <end position="159"/>
    </location>
</feature>
<evidence type="ECO:0000313" key="2">
    <source>
        <dbReference type="EMBL" id="CAG9114502.1"/>
    </source>
</evidence>
<accession>A0A8S4EEW5</accession>
<feature type="region of interest" description="Disordered" evidence="1">
    <location>
        <begin position="1"/>
        <end position="56"/>
    </location>
</feature>
<evidence type="ECO:0000256" key="1">
    <source>
        <dbReference type="SAM" id="MobiDB-lite"/>
    </source>
</evidence>
<organism evidence="2 3">
    <name type="scientific">Plutella xylostella</name>
    <name type="common">Diamondback moth</name>
    <name type="synonym">Plutella maculipennis</name>
    <dbReference type="NCBI Taxonomy" id="51655"/>
    <lineage>
        <taxon>Eukaryota</taxon>
        <taxon>Metazoa</taxon>
        <taxon>Ecdysozoa</taxon>
        <taxon>Arthropoda</taxon>
        <taxon>Hexapoda</taxon>
        <taxon>Insecta</taxon>
        <taxon>Pterygota</taxon>
        <taxon>Neoptera</taxon>
        <taxon>Endopterygota</taxon>
        <taxon>Lepidoptera</taxon>
        <taxon>Glossata</taxon>
        <taxon>Ditrysia</taxon>
        <taxon>Yponomeutoidea</taxon>
        <taxon>Plutellidae</taxon>
        <taxon>Plutella</taxon>
    </lineage>
</organism>
<evidence type="ECO:0000313" key="3">
    <source>
        <dbReference type="Proteomes" id="UP000653454"/>
    </source>
</evidence>
<gene>
    <name evidence="2" type="ORF">PLXY2_LOCUS5401</name>
</gene>
<proteinExistence type="predicted"/>
<reference evidence="2" key="1">
    <citation type="submission" date="2020-11" db="EMBL/GenBank/DDBJ databases">
        <authorList>
            <person name="Whiteford S."/>
        </authorList>
    </citation>
    <scope>NUCLEOTIDE SEQUENCE</scope>
</reference>
<comment type="caution">
    <text evidence="2">The sequence shown here is derived from an EMBL/GenBank/DDBJ whole genome shotgun (WGS) entry which is preliminary data.</text>
</comment>
<feature type="compositionally biased region" description="Polar residues" evidence="1">
    <location>
        <begin position="148"/>
        <end position="159"/>
    </location>
</feature>
<protein>
    <submittedName>
        <fullName evidence="2">(diamondback moth) hypothetical protein</fullName>
    </submittedName>
</protein>
<name>A0A8S4EEW5_PLUXY</name>
<dbReference type="EMBL" id="CAJHNJ030000016">
    <property type="protein sequence ID" value="CAG9114502.1"/>
    <property type="molecule type" value="Genomic_DNA"/>
</dbReference>
<dbReference type="Proteomes" id="UP000653454">
    <property type="component" value="Unassembled WGS sequence"/>
</dbReference>